<dbReference type="Proteomes" id="UP000758155">
    <property type="component" value="Unassembled WGS sequence"/>
</dbReference>
<evidence type="ECO:0000313" key="1">
    <source>
        <dbReference type="EMBL" id="KAF3032791.1"/>
    </source>
</evidence>
<name>A0A9P4WHN7_9PLEO</name>
<proteinExistence type="predicted"/>
<gene>
    <name evidence="1" type="ORF">E8E12_000415</name>
</gene>
<accession>A0A9P4WHN7</accession>
<dbReference type="AlphaFoldDB" id="A0A9P4WHN7"/>
<protein>
    <submittedName>
        <fullName evidence="1">Uncharacterized protein</fullName>
    </submittedName>
</protein>
<organism evidence="1 2">
    <name type="scientific">Didymella heteroderae</name>
    <dbReference type="NCBI Taxonomy" id="1769908"/>
    <lineage>
        <taxon>Eukaryota</taxon>
        <taxon>Fungi</taxon>
        <taxon>Dikarya</taxon>
        <taxon>Ascomycota</taxon>
        <taxon>Pezizomycotina</taxon>
        <taxon>Dothideomycetes</taxon>
        <taxon>Pleosporomycetidae</taxon>
        <taxon>Pleosporales</taxon>
        <taxon>Pleosporineae</taxon>
        <taxon>Didymellaceae</taxon>
        <taxon>Didymella</taxon>
    </lineage>
</organism>
<reference evidence="1" key="1">
    <citation type="submission" date="2019-04" db="EMBL/GenBank/DDBJ databases">
        <title>Sequencing of skin fungus with MAO and IRED activity.</title>
        <authorList>
            <person name="Marsaioli A.J."/>
            <person name="Bonatto J.M.C."/>
            <person name="Reis Junior O."/>
        </authorList>
    </citation>
    <scope>NUCLEOTIDE SEQUENCE</scope>
    <source>
        <strain evidence="1">28M1</strain>
    </source>
</reference>
<dbReference type="EMBL" id="SWKV01000092">
    <property type="protein sequence ID" value="KAF3032791.1"/>
    <property type="molecule type" value="Genomic_DNA"/>
</dbReference>
<comment type="caution">
    <text evidence="1">The sequence shown here is derived from an EMBL/GenBank/DDBJ whole genome shotgun (WGS) entry which is preliminary data.</text>
</comment>
<keyword evidence="2" id="KW-1185">Reference proteome</keyword>
<sequence length="192" mass="21642">MAGKGLTLYKPLPAPTCIRVLSLNGDHEEHSLNCTLSIFDPETEPVFQALSFQNHATWVGEFECDPWEQDPGHSVNDHFATDSSRVREILLEPDHPWILLANGDQFDSVIRLLHLPSWHESGVIGDDFWSSHKGIIQTNQIGTTQDDVILGKTSGGTYETKDDLLHFGLKARWDACFAMVTYLHTICWSPER</sequence>
<evidence type="ECO:0000313" key="2">
    <source>
        <dbReference type="Proteomes" id="UP000758155"/>
    </source>
</evidence>